<reference evidence="1 2" key="1">
    <citation type="submission" date="2019-02" db="EMBL/GenBank/DDBJ databases">
        <title>Aquabacterium sp. strain KMB7.</title>
        <authorList>
            <person name="Chen W.-M."/>
        </authorList>
    </citation>
    <scope>NUCLEOTIDE SEQUENCE [LARGE SCALE GENOMIC DNA]</scope>
    <source>
        <strain evidence="1 2">KMB7</strain>
    </source>
</reference>
<name>A0A4Q9GV77_9BURK</name>
<dbReference type="AlphaFoldDB" id="A0A4Q9GV77"/>
<organism evidence="1 2">
    <name type="scientific">Aquabacterium lacunae</name>
    <dbReference type="NCBI Taxonomy" id="2528630"/>
    <lineage>
        <taxon>Bacteria</taxon>
        <taxon>Pseudomonadati</taxon>
        <taxon>Pseudomonadota</taxon>
        <taxon>Betaproteobacteria</taxon>
        <taxon>Burkholderiales</taxon>
        <taxon>Aquabacterium</taxon>
    </lineage>
</organism>
<protein>
    <submittedName>
        <fullName evidence="1">Uncharacterized protein</fullName>
    </submittedName>
</protein>
<gene>
    <name evidence="1" type="ORF">EYS42_16850</name>
</gene>
<dbReference type="Proteomes" id="UP000292120">
    <property type="component" value="Unassembled WGS sequence"/>
</dbReference>
<dbReference type="EMBL" id="SIXI01000026">
    <property type="protein sequence ID" value="TBO27367.1"/>
    <property type="molecule type" value="Genomic_DNA"/>
</dbReference>
<evidence type="ECO:0000313" key="1">
    <source>
        <dbReference type="EMBL" id="TBO27367.1"/>
    </source>
</evidence>
<accession>A0A4Q9GV77</accession>
<sequence>MASPFLWPVLVPYALRAPAPVNLGVRPHKMQSSAHELLLELAALFPSFQEAWDAEANCNRNADGSFNLAGLWAEFSDYFIAQPTTPTPEQLRKLAGLVNRGITSDSNDESASVSACFLENVAGSIRANELKALLVTQALAVINKWEPAQ</sequence>
<proteinExistence type="predicted"/>
<evidence type="ECO:0000313" key="2">
    <source>
        <dbReference type="Proteomes" id="UP000292120"/>
    </source>
</evidence>
<comment type="caution">
    <text evidence="1">The sequence shown here is derived from an EMBL/GenBank/DDBJ whole genome shotgun (WGS) entry which is preliminary data.</text>
</comment>
<keyword evidence="2" id="KW-1185">Reference proteome</keyword>